<sequence length="125" mass="13310">MKFFLLPTLLAALAMGSPIANPEAEVSPLFEKRAAIGSLKAWTGAGSTQCSGTPGFTWPNPVNNKCHHFVGSNGAIKTVNRLQWSGNNCYMYAYSEPGCTNGEVRHGGGTNICWALGVKSFKVVC</sequence>
<dbReference type="AlphaFoldDB" id="A0AAN6WMI2"/>
<reference evidence="2" key="2">
    <citation type="submission" date="2023-05" db="EMBL/GenBank/DDBJ databases">
        <authorList>
            <consortium name="Lawrence Berkeley National Laboratory"/>
            <person name="Steindorff A."/>
            <person name="Hensen N."/>
            <person name="Bonometti L."/>
            <person name="Westerberg I."/>
            <person name="Brannstrom I.O."/>
            <person name="Guillou S."/>
            <person name="Cros-Aarteil S."/>
            <person name="Calhoun S."/>
            <person name="Haridas S."/>
            <person name="Kuo A."/>
            <person name="Mondo S."/>
            <person name="Pangilinan J."/>
            <person name="Riley R."/>
            <person name="Labutti K."/>
            <person name="Andreopoulos B."/>
            <person name="Lipzen A."/>
            <person name="Chen C."/>
            <person name="Yanf M."/>
            <person name="Daum C."/>
            <person name="Ng V."/>
            <person name="Clum A."/>
            <person name="Ohm R."/>
            <person name="Martin F."/>
            <person name="Silar P."/>
            <person name="Natvig D."/>
            <person name="Lalanne C."/>
            <person name="Gautier V."/>
            <person name="Ament-Velasquez S.L."/>
            <person name="Kruys A."/>
            <person name="Hutchinson M.I."/>
            <person name="Powell A.J."/>
            <person name="Barry K."/>
            <person name="Miller A.N."/>
            <person name="Grigoriev I.V."/>
            <person name="Debuchy R."/>
            <person name="Gladieux P."/>
            <person name="Thoren M.H."/>
            <person name="Johannesson H."/>
        </authorList>
    </citation>
    <scope>NUCLEOTIDE SEQUENCE</scope>
    <source>
        <strain evidence="2">PSN309</strain>
    </source>
</reference>
<name>A0AAN6WMI2_9PEZI</name>
<evidence type="ECO:0000313" key="3">
    <source>
        <dbReference type="Proteomes" id="UP001302126"/>
    </source>
</evidence>
<reference evidence="2" key="1">
    <citation type="journal article" date="2023" name="Mol. Phylogenet. Evol.">
        <title>Genome-scale phylogeny and comparative genomics of the fungal order Sordariales.</title>
        <authorList>
            <person name="Hensen N."/>
            <person name="Bonometti L."/>
            <person name="Westerberg I."/>
            <person name="Brannstrom I.O."/>
            <person name="Guillou S."/>
            <person name="Cros-Aarteil S."/>
            <person name="Calhoun S."/>
            <person name="Haridas S."/>
            <person name="Kuo A."/>
            <person name="Mondo S."/>
            <person name="Pangilinan J."/>
            <person name="Riley R."/>
            <person name="LaButti K."/>
            <person name="Andreopoulos B."/>
            <person name="Lipzen A."/>
            <person name="Chen C."/>
            <person name="Yan M."/>
            <person name="Daum C."/>
            <person name="Ng V."/>
            <person name="Clum A."/>
            <person name="Steindorff A."/>
            <person name="Ohm R.A."/>
            <person name="Martin F."/>
            <person name="Silar P."/>
            <person name="Natvig D.O."/>
            <person name="Lalanne C."/>
            <person name="Gautier V."/>
            <person name="Ament-Velasquez S.L."/>
            <person name="Kruys A."/>
            <person name="Hutchinson M.I."/>
            <person name="Powell A.J."/>
            <person name="Barry K."/>
            <person name="Miller A.N."/>
            <person name="Grigoriev I.V."/>
            <person name="Debuchy R."/>
            <person name="Gladieux P."/>
            <person name="Hiltunen Thoren M."/>
            <person name="Johannesson H."/>
        </authorList>
    </citation>
    <scope>NUCLEOTIDE SEQUENCE</scope>
    <source>
        <strain evidence="2">PSN309</strain>
    </source>
</reference>
<dbReference type="EMBL" id="MU864474">
    <property type="protein sequence ID" value="KAK4184789.1"/>
    <property type="molecule type" value="Genomic_DNA"/>
</dbReference>
<proteinExistence type="predicted"/>
<feature type="signal peptide" evidence="1">
    <location>
        <begin position="1"/>
        <end position="16"/>
    </location>
</feature>
<evidence type="ECO:0000313" key="2">
    <source>
        <dbReference type="EMBL" id="KAK4184789.1"/>
    </source>
</evidence>
<organism evidence="2 3">
    <name type="scientific">Podospora australis</name>
    <dbReference type="NCBI Taxonomy" id="1536484"/>
    <lineage>
        <taxon>Eukaryota</taxon>
        <taxon>Fungi</taxon>
        <taxon>Dikarya</taxon>
        <taxon>Ascomycota</taxon>
        <taxon>Pezizomycotina</taxon>
        <taxon>Sordariomycetes</taxon>
        <taxon>Sordariomycetidae</taxon>
        <taxon>Sordariales</taxon>
        <taxon>Podosporaceae</taxon>
        <taxon>Podospora</taxon>
    </lineage>
</organism>
<dbReference type="Proteomes" id="UP001302126">
    <property type="component" value="Unassembled WGS sequence"/>
</dbReference>
<gene>
    <name evidence="2" type="ORF">QBC35DRAFT_534709</name>
</gene>
<feature type="chain" id="PRO_5042896887" evidence="1">
    <location>
        <begin position="17"/>
        <end position="125"/>
    </location>
</feature>
<keyword evidence="3" id="KW-1185">Reference proteome</keyword>
<protein>
    <submittedName>
        <fullName evidence="2">Uncharacterized protein</fullName>
    </submittedName>
</protein>
<accession>A0AAN6WMI2</accession>
<comment type="caution">
    <text evidence="2">The sequence shown here is derived from an EMBL/GenBank/DDBJ whole genome shotgun (WGS) entry which is preliminary data.</text>
</comment>
<evidence type="ECO:0000256" key="1">
    <source>
        <dbReference type="SAM" id="SignalP"/>
    </source>
</evidence>
<keyword evidence="1" id="KW-0732">Signal</keyword>